<gene>
    <name evidence="3" type="ORF">MEG1DRAFT_00694</name>
</gene>
<protein>
    <submittedName>
        <fullName evidence="3">Putative enzyme of poly-gamma-glutamate biosynthesis (Capsule formation)</fullName>
    </submittedName>
</protein>
<dbReference type="AlphaFoldDB" id="A0A081S0W8"/>
<dbReference type="InterPro" id="IPR019079">
    <property type="entry name" value="Capsule_synth_CapA"/>
</dbReference>
<dbReference type="PANTHER" id="PTHR33393">
    <property type="entry name" value="POLYGLUTAMINE SYNTHESIS ACCESSORY PROTEIN RV0574C-RELATED"/>
    <property type="match status" value="1"/>
</dbReference>
<reference evidence="3 4" key="1">
    <citation type="submission" date="2014-03" db="EMBL/GenBank/DDBJ databases">
        <title>Draft Genome of Photorhabdus temperata Meg1.</title>
        <authorList>
            <person name="Hurst S.G.IV."/>
            <person name="Morris K."/>
            <person name="Thomas K."/>
            <person name="Tisa L.S."/>
        </authorList>
    </citation>
    <scope>NUCLEOTIDE SEQUENCE [LARGE SCALE GENOMIC DNA]</scope>
    <source>
        <strain evidence="3 4">Meg1</strain>
    </source>
</reference>
<dbReference type="SUPFAM" id="SSF56300">
    <property type="entry name" value="Metallo-dependent phosphatases"/>
    <property type="match status" value="1"/>
</dbReference>
<dbReference type="Proteomes" id="UP000028002">
    <property type="component" value="Unassembled WGS sequence"/>
</dbReference>
<organism evidence="3 4">
    <name type="scientific">Photorhabdus temperata subsp. temperata Meg1</name>
    <dbReference type="NCBI Taxonomy" id="1393735"/>
    <lineage>
        <taxon>Bacteria</taxon>
        <taxon>Pseudomonadati</taxon>
        <taxon>Pseudomonadota</taxon>
        <taxon>Gammaproteobacteria</taxon>
        <taxon>Enterobacterales</taxon>
        <taxon>Morganellaceae</taxon>
        <taxon>Photorhabdus</taxon>
    </lineage>
</organism>
<name>A0A081S0W8_PHOTE</name>
<dbReference type="CDD" id="cd07381">
    <property type="entry name" value="MPP_CapA"/>
    <property type="match status" value="1"/>
</dbReference>
<dbReference type="InterPro" id="IPR029052">
    <property type="entry name" value="Metallo-depent_PP-like"/>
</dbReference>
<evidence type="ECO:0000259" key="2">
    <source>
        <dbReference type="SMART" id="SM00854"/>
    </source>
</evidence>
<dbReference type="InterPro" id="IPR052169">
    <property type="entry name" value="CW_Biosynth-Accessory"/>
</dbReference>
<dbReference type="SMART" id="SM00854">
    <property type="entry name" value="PGA_cap"/>
    <property type="match status" value="1"/>
</dbReference>
<dbReference type="EMBL" id="JGVH01000006">
    <property type="protein sequence ID" value="KER04571.1"/>
    <property type="molecule type" value="Genomic_DNA"/>
</dbReference>
<proteinExistence type="inferred from homology"/>
<evidence type="ECO:0000256" key="1">
    <source>
        <dbReference type="ARBA" id="ARBA00005662"/>
    </source>
</evidence>
<dbReference type="PANTHER" id="PTHR33393:SF13">
    <property type="entry name" value="PGA BIOSYNTHESIS PROTEIN CAPA"/>
    <property type="match status" value="1"/>
</dbReference>
<evidence type="ECO:0000313" key="4">
    <source>
        <dbReference type="Proteomes" id="UP000028002"/>
    </source>
</evidence>
<dbReference type="Pfam" id="PF09587">
    <property type="entry name" value="PGA_cap"/>
    <property type="match status" value="1"/>
</dbReference>
<comment type="caution">
    <text evidence="3">The sequence shown here is derived from an EMBL/GenBank/DDBJ whole genome shotgun (WGS) entry which is preliminary data.</text>
</comment>
<evidence type="ECO:0000313" key="3">
    <source>
        <dbReference type="EMBL" id="KER04571.1"/>
    </source>
</evidence>
<dbReference type="Gene3D" id="3.60.21.10">
    <property type="match status" value="1"/>
</dbReference>
<dbReference type="PATRIC" id="fig|1393735.3.peg.705"/>
<feature type="domain" description="Capsule synthesis protein CapA" evidence="2">
    <location>
        <begin position="5"/>
        <end position="263"/>
    </location>
</feature>
<dbReference type="RefSeq" id="WP_023043330.1">
    <property type="nucleotide sequence ID" value="NZ_CAWLUD010000006.1"/>
</dbReference>
<comment type="similarity">
    <text evidence="1">Belongs to the CapA family.</text>
</comment>
<accession>A0A081S0W8</accession>
<sequence>MSEIIIASLGDVLINRKEPQSAFNLLAPLFNKADVIIGNYEGVLTNRPKPIPGRRGMTISAVENVQGVIPFNVLSLANNHAMDSGIIGLKDTLKALHAAGVQTTGAGMSYKDALRPAYIDCKGVKLAVIGVTGVYRTGTEANTVQGGVAALRSKDYYSPPFSGAVVPGAIPEVLTLINEHDWLHFSETVAQARSQVDFVIAAVHWGDHCREYVITDFERELASRMADTGVDLIIGHHHHTVRGFQWQKKMLTCYGLGNAVFDQPCVSEGERTGETGFLLPENSRFSAVVVTRCLPQQIVSAHLIPLFIEDDTPAPMHRNSDEWHEFLRIQDCCAQQSHLDAIVVDNGTWWNDFAMLDIMKTSVK</sequence>